<gene>
    <name evidence="8" type="ORF">C479_13913</name>
</gene>
<keyword evidence="4 6" id="KW-1133">Transmembrane helix</keyword>
<feature type="domain" description="VTT" evidence="7">
    <location>
        <begin position="61"/>
        <end position="187"/>
    </location>
</feature>
<evidence type="ECO:0000256" key="4">
    <source>
        <dbReference type="ARBA" id="ARBA00022989"/>
    </source>
</evidence>
<evidence type="ECO:0000313" key="9">
    <source>
        <dbReference type="Proteomes" id="UP000011560"/>
    </source>
</evidence>
<protein>
    <recommendedName>
        <fullName evidence="7">VTT domain-containing protein</fullName>
    </recommendedName>
</protein>
<organism evidence="8 9">
    <name type="scientific">Halovivax asiaticus JCM 14624</name>
    <dbReference type="NCBI Taxonomy" id="1227490"/>
    <lineage>
        <taxon>Archaea</taxon>
        <taxon>Methanobacteriati</taxon>
        <taxon>Methanobacteriota</taxon>
        <taxon>Stenosarchaea group</taxon>
        <taxon>Halobacteria</taxon>
        <taxon>Halobacteriales</taxon>
        <taxon>Natrialbaceae</taxon>
        <taxon>Halovivax</taxon>
    </lineage>
</organism>
<sequence>MGISPPQRVVLGAVAVLGIVGAGLLVSPSVALARFESLANDPLSFGLLVAVLYLVRPALAWPTTPLAAVVGYGFGVSAGIPIATAGILVTILPPFVVIRRVTSRPDERERNATGAFETTLDRARRYVDRYYDAVGATRGVVVSRLAPIPSDVATACAAVRGVSIPQLLVGTAIGELPWTVAAVTIGASAASLTGVDGQQFDPLLFAGCLLAAGLVIARPLYRTLADRDRSGPGA</sequence>
<dbReference type="AlphaFoldDB" id="M0BC81"/>
<dbReference type="PANTHER" id="PTHR12677">
    <property type="entry name" value="GOLGI APPARATUS MEMBRANE PROTEIN TVP38-RELATED"/>
    <property type="match status" value="1"/>
</dbReference>
<evidence type="ECO:0000259" key="7">
    <source>
        <dbReference type="Pfam" id="PF09335"/>
    </source>
</evidence>
<dbReference type="PATRIC" id="fig|1227490.4.peg.2823"/>
<dbReference type="Pfam" id="PF09335">
    <property type="entry name" value="VTT_dom"/>
    <property type="match status" value="1"/>
</dbReference>
<dbReference type="OrthoDB" id="293407at2157"/>
<dbReference type="InterPro" id="IPR032816">
    <property type="entry name" value="VTT_dom"/>
</dbReference>
<dbReference type="EMBL" id="AOIQ01000021">
    <property type="protein sequence ID" value="ELZ08440.1"/>
    <property type="molecule type" value="Genomic_DNA"/>
</dbReference>
<proteinExistence type="predicted"/>
<keyword evidence="9" id="KW-1185">Reference proteome</keyword>
<dbReference type="InterPro" id="IPR015414">
    <property type="entry name" value="TMEM64"/>
</dbReference>
<name>M0BC81_9EURY</name>
<evidence type="ECO:0000256" key="6">
    <source>
        <dbReference type="SAM" id="Phobius"/>
    </source>
</evidence>
<evidence type="ECO:0000256" key="3">
    <source>
        <dbReference type="ARBA" id="ARBA00022692"/>
    </source>
</evidence>
<feature type="transmembrane region" description="Helical" evidence="6">
    <location>
        <begin position="69"/>
        <end position="98"/>
    </location>
</feature>
<reference evidence="8 9" key="1">
    <citation type="journal article" date="2014" name="PLoS Genet.">
        <title>Phylogenetically driven sequencing of extremely halophilic archaea reveals strategies for static and dynamic osmo-response.</title>
        <authorList>
            <person name="Becker E.A."/>
            <person name="Seitzer P.M."/>
            <person name="Tritt A."/>
            <person name="Larsen D."/>
            <person name="Krusor M."/>
            <person name="Yao A.I."/>
            <person name="Wu D."/>
            <person name="Madern D."/>
            <person name="Eisen J.A."/>
            <person name="Darling A.E."/>
            <person name="Facciotti M.T."/>
        </authorList>
    </citation>
    <scope>NUCLEOTIDE SEQUENCE [LARGE SCALE GENOMIC DNA]</scope>
    <source>
        <strain evidence="8 9">JCM 14624</strain>
    </source>
</reference>
<keyword evidence="3 6" id="KW-0812">Transmembrane</keyword>
<dbReference type="RefSeq" id="WP_007703775.1">
    <property type="nucleotide sequence ID" value="NZ_AOIQ01000021.1"/>
</dbReference>
<evidence type="ECO:0000256" key="2">
    <source>
        <dbReference type="ARBA" id="ARBA00022475"/>
    </source>
</evidence>
<dbReference type="GO" id="GO:0005886">
    <property type="term" value="C:plasma membrane"/>
    <property type="evidence" value="ECO:0007669"/>
    <property type="project" value="UniProtKB-SubCell"/>
</dbReference>
<dbReference type="STRING" id="1227490.C479_13913"/>
<comment type="caution">
    <text evidence="8">The sequence shown here is derived from an EMBL/GenBank/DDBJ whole genome shotgun (WGS) entry which is preliminary data.</text>
</comment>
<comment type="subcellular location">
    <subcellularLocation>
        <location evidence="1">Cell membrane</location>
        <topology evidence="1">Multi-pass membrane protein</topology>
    </subcellularLocation>
</comment>
<dbReference type="PANTHER" id="PTHR12677:SF59">
    <property type="entry name" value="GOLGI APPARATUS MEMBRANE PROTEIN TVP38-RELATED"/>
    <property type="match status" value="1"/>
</dbReference>
<feature type="transmembrane region" description="Helical" evidence="6">
    <location>
        <begin position="12"/>
        <end position="33"/>
    </location>
</feature>
<evidence type="ECO:0000256" key="1">
    <source>
        <dbReference type="ARBA" id="ARBA00004651"/>
    </source>
</evidence>
<keyword evidence="2" id="KW-1003">Cell membrane</keyword>
<dbReference type="Proteomes" id="UP000011560">
    <property type="component" value="Unassembled WGS sequence"/>
</dbReference>
<accession>M0BC81</accession>
<feature type="transmembrane region" description="Helical" evidence="6">
    <location>
        <begin position="167"/>
        <end position="190"/>
    </location>
</feature>
<keyword evidence="5 6" id="KW-0472">Membrane</keyword>
<evidence type="ECO:0000256" key="5">
    <source>
        <dbReference type="ARBA" id="ARBA00023136"/>
    </source>
</evidence>
<feature type="transmembrane region" description="Helical" evidence="6">
    <location>
        <begin position="202"/>
        <end position="221"/>
    </location>
</feature>
<evidence type="ECO:0000313" key="8">
    <source>
        <dbReference type="EMBL" id="ELZ08440.1"/>
    </source>
</evidence>
<feature type="transmembrane region" description="Helical" evidence="6">
    <location>
        <begin position="45"/>
        <end position="63"/>
    </location>
</feature>